<proteinExistence type="predicted"/>
<dbReference type="InterPro" id="IPR025680">
    <property type="entry name" value="DddI"/>
</dbReference>
<keyword evidence="2" id="KW-1185">Reference proteome</keyword>
<gene>
    <name evidence="1" type="ORF">GCM10009676_15500</name>
</gene>
<comment type="caution">
    <text evidence="1">The sequence shown here is derived from an EMBL/GenBank/DDBJ whole genome shotgun (WGS) entry which is preliminary data.</text>
</comment>
<name>A0ABN1W3N3_9PSEU</name>
<dbReference type="Proteomes" id="UP001500653">
    <property type="component" value="Unassembled WGS sequence"/>
</dbReference>
<dbReference type="EMBL" id="BAAALN010000005">
    <property type="protein sequence ID" value="GAA1233111.1"/>
    <property type="molecule type" value="Genomic_DNA"/>
</dbReference>
<dbReference type="Pfam" id="PF14430">
    <property type="entry name" value="Imm1"/>
    <property type="match status" value="1"/>
</dbReference>
<accession>A0ABN1W3N3</accession>
<evidence type="ECO:0000313" key="2">
    <source>
        <dbReference type="Proteomes" id="UP001500653"/>
    </source>
</evidence>
<evidence type="ECO:0008006" key="3">
    <source>
        <dbReference type="Google" id="ProtNLM"/>
    </source>
</evidence>
<evidence type="ECO:0000313" key="1">
    <source>
        <dbReference type="EMBL" id="GAA1233111.1"/>
    </source>
</evidence>
<reference evidence="1 2" key="1">
    <citation type="journal article" date="2019" name="Int. J. Syst. Evol. Microbiol.">
        <title>The Global Catalogue of Microorganisms (GCM) 10K type strain sequencing project: providing services to taxonomists for standard genome sequencing and annotation.</title>
        <authorList>
            <consortium name="The Broad Institute Genomics Platform"/>
            <consortium name="The Broad Institute Genome Sequencing Center for Infectious Disease"/>
            <person name="Wu L."/>
            <person name="Ma J."/>
        </authorList>
    </citation>
    <scope>NUCLEOTIDE SEQUENCE [LARGE SCALE GENOMIC DNA]</scope>
    <source>
        <strain evidence="1 2">JCM 13023</strain>
    </source>
</reference>
<organism evidence="1 2">
    <name type="scientific">Prauserella halophila</name>
    <dbReference type="NCBI Taxonomy" id="185641"/>
    <lineage>
        <taxon>Bacteria</taxon>
        <taxon>Bacillati</taxon>
        <taxon>Actinomycetota</taxon>
        <taxon>Actinomycetes</taxon>
        <taxon>Pseudonocardiales</taxon>
        <taxon>Pseudonocardiaceae</taxon>
        <taxon>Prauserella</taxon>
    </lineage>
</organism>
<sequence>MTRLLELLSRDDSDTASIQGIDVVLSAHIQHGYGYLLYAGPDGYVASHGDPASPAIESESGFPAGSGLALDTFTEAIREFTHTGRLPEAVPWRDVGAT</sequence>
<protein>
    <recommendedName>
        <fullName evidence="3">Immunity protein Imm1</fullName>
    </recommendedName>
</protein>